<organism evidence="1">
    <name type="scientific">marine sediment metagenome</name>
    <dbReference type="NCBI Taxonomy" id="412755"/>
    <lineage>
        <taxon>unclassified sequences</taxon>
        <taxon>metagenomes</taxon>
        <taxon>ecological metagenomes</taxon>
    </lineage>
</organism>
<gene>
    <name evidence="1" type="ORF">LCGC14_1912220</name>
</gene>
<protein>
    <submittedName>
        <fullName evidence="1">Uncharacterized protein</fullName>
    </submittedName>
</protein>
<accession>A0A0F9FT55</accession>
<reference evidence="1" key="1">
    <citation type="journal article" date="2015" name="Nature">
        <title>Complex archaea that bridge the gap between prokaryotes and eukaryotes.</title>
        <authorList>
            <person name="Spang A."/>
            <person name="Saw J.H."/>
            <person name="Jorgensen S.L."/>
            <person name="Zaremba-Niedzwiedzka K."/>
            <person name="Martijn J."/>
            <person name="Lind A.E."/>
            <person name="van Eijk R."/>
            <person name="Schleper C."/>
            <person name="Guy L."/>
            <person name="Ettema T.J."/>
        </authorList>
    </citation>
    <scope>NUCLEOTIDE SEQUENCE</scope>
</reference>
<comment type="caution">
    <text evidence="1">The sequence shown here is derived from an EMBL/GenBank/DDBJ whole genome shotgun (WGS) entry which is preliminary data.</text>
</comment>
<name>A0A0F9FT55_9ZZZZ</name>
<sequence length="63" mass="7209">MEMIATRYAKLRGRQRTLHLCPSVNGVAWDSLCGRKAPWPWSINRPWTLGNPICKLCVRKEAA</sequence>
<dbReference type="EMBL" id="LAZR01020218">
    <property type="protein sequence ID" value="KKL89689.1"/>
    <property type="molecule type" value="Genomic_DNA"/>
</dbReference>
<evidence type="ECO:0000313" key="1">
    <source>
        <dbReference type="EMBL" id="KKL89689.1"/>
    </source>
</evidence>
<proteinExistence type="predicted"/>
<dbReference type="AlphaFoldDB" id="A0A0F9FT55"/>